<dbReference type="InterPro" id="IPR035996">
    <property type="entry name" value="4pyrrol_Methylase_sf"/>
</dbReference>
<dbReference type="eggNOG" id="arCOG00649">
    <property type="taxonomic scope" value="Archaea"/>
</dbReference>
<evidence type="ECO:0000256" key="2">
    <source>
        <dbReference type="ARBA" id="ARBA00023244"/>
    </source>
</evidence>
<dbReference type="Proteomes" id="UP000005867">
    <property type="component" value="Chromosome"/>
</dbReference>
<dbReference type="InterPro" id="IPR050161">
    <property type="entry name" value="Siro_Cobalamin_biosynth"/>
</dbReference>
<dbReference type="InterPro" id="IPR000878">
    <property type="entry name" value="4pyrrol_Mease"/>
</dbReference>
<dbReference type="SUPFAM" id="SSF53790">
    <property type="entry name" value="Tetrapyrrole methylase"/>
    <property type="match status" value="1"/>
</dbReference>
<dbReference type="KEGG" id="pyr:P186_0730"/>
<name>G7VI86_9CREN</name>
<dbReference type="STRING" id="1104324.P186_0730"/>
<dbReference type="PANTHER" id="PTHR45790:SF3">
    <property type="entry name" value="S-ADENOSYL-L-METHIONINE-DEPENDENT UROPORPHYRINOGEN III METHYLTRANSFERASE, CHLOROPLASTIC"/>
    <property type="match status" value="1"/>
</dbReference>
<keyword evidence="3 5" id="KW-0808">Transferase</keyword>
<organism evidence="5 6">
    <name type="scientific">Pyrobaculum ferrireducens</name>
    <dbReference type="NCBI Taxonomy" id="1104324"/>
    <lineage>
        <taxon>Archaea</taxon>
        <taxon>Thermoproteota</taxon>
        <taxon>Thermoprotei</taxon>
        <taxon>Thermoproteales</taxon>
        <taxon>Thermoproteaceae</taxon>
        <taxon>Pyrobaculum</taxon>
    </lineage>
</organism>
<comment type="similarity">
    <text evidence="3">Belongs to the precorrin methyltransferase family.</text>
</comment>
<dbReference type="RefSeq" id="WP_014288006.1">
    <property type="nucleotide sequence ID" value="NC_016645.1"/>
</dbReference>
<dbReference type="PROSITE" id="PS00839">
    <property type="entry name" value="SUMT_1"/>
    <property type="match status" value="1"/>
</dbReference>
<dbReference type="Pfam" id="PF00590">
    <property type="entry name" value="TP_methylase"/>
    <property type="match status" value="1"/>
</dbReference>
<dbReference type="GO" id="GO:0019354">
    <property type="term" value="P:siroheme biosynthetic process"/>
    <property type="evidence" value="ECO:0007669"/>
    <property type="project" value="TreeGrafter"/>
</dbReference>
<keyword evidence="6" id="KW-1185">Reference proteome</keyword>
<dbReference type="BioCyc" id="PSP1104324:GJSN-716-MONOMER"/>
<gene>
    <name evidence="5" type="ORF">P186_0730</name>
</gene>
<evidence type="ECO:0000313" key="5">
    <source>
        <dbReference type="EMBL" id="AET32178.1"/>
    </source>
</evidence>
<dbReference type="GO" id="GO:0004851">
    <property type="term" value="F:uroporphyrin-III C-methyltransferase activity"/>
    <property type="evidence" value="ECO:0007669"/>
    <property type="project" value="UniProtKB-EC"/>
</dbReference>
<dbReference type="Gene3D" id="3.40.1010.10">
    <property type="entry name" value="Cobalt-precorrin-4 Transmethylase, Domain 1"/>
    <property type="match status" value="1"/>
</dbReference>
<dbReference type="PANTHER" id="PTHR45790">
    <property type="entry name" value="SIROHEME SYNTHASE-RELATED"/>
    <property type="match status" value="1"/>
</dbReference>
<dbReference type="PROSITE" id="PS00840">
    <property type="entry name" value="SUMT_2"/>
    <property type="match status" value="1"/>
</dbReference>
<accession>G7VI86</accession>
<dbReference type="EC" id="2.1.1.107" evidence="1"/>
<dbReference type="EMBL" id="CP003098">
    <property type="protein sequence ID" value="AET32178.1"/>
    <property type="molecule type" value="Genomic_DNA"/>
</dbReference>
<dbReference type="InterPro" id="IPR014777">
    <property type="entry name" value="4pyrrole_Mease_sub1"/>
</dbReference>
<evidence type="ECO:0000313" key="6">
    <source>
        <dbReference type="Proteomes" id="UP000005867"/>
    </source>
</evidence>
<dbReference type="InterPro" id="IPR003043">
    <property type="entry name" value="Uropor_MeTrfase_CS"/>
</dbReference>
<evidence type="ECO:0000256" key="1">
    <source>
        <dbReference type="ARBA" id="ARBA00012162"/>
    </source>
</evidence>
<feature type="domain" description="Tetrapyrrole methylase" evidence="4">
    <location>
        <begin position="5"/>
        <end position="141"/>
    </location>
</feature>
<keyword evidence="2" id="KW-0627">Porphyrin biosynthesis</keyword>
<evidence type="ECO:0000256" key="3">
    <source>
        <dbReference type="RuleBase" id="RU003960"/>
    </source>
</evidence>
<dbReference type="GO" id="GO:0032259">
    <property type="term" value="P:methylation"/>
    <property type="evidence" value="ECO:0007669"/>
    <property type="project" value="UniProtKB-KW"/>
</dbReference>
<evidence type="ECO:0000259" key="4">
    <source>
        <dbReference type="Pfam" id="PF00590"/>
    </source>
</evidence>
<reference evidence="5 6" key="1">
    <citation type="journal article" date="2012" name="J. Bacteriol.">
        <title>Complete genome sequence of strain 1860, a crenarchaeon of the genus pyrobaculum able to grow with various electron acceptors.</title>
        <authorList>
            <person name="Mardanov A.V."/>
            <person name="Gumerov V.M."/>
            <person name="Slobodkina G.B."/>
            <person name="Beletsky A.V."/>
            <person name="Bonch-Osmolovskaya E.A."/>
            <person name="Ravin N.V."/>
            <person name="Skryabin K.G."/>
        </authorList>
    </citation>
    <scope>NUCLEOTIDE SEQUENCE [LARGE SCALE GENOMIC DNA]</scope>
    <source>
        <strain evidence="5 6">1860</strain>
    </source>
</reference>
<dbReference type="AlphaFoldDB" id="G7VI86"/>
<dbReference type="HOGENOM" id="CLU_011276_7_2_2"/>
<dbReference type="GeneID" id="11594993"/>
<protein>
    <recommendedName>
        <fullName evidence="1">uroporphyrinogen-III C-methyltransferase</fullName>
        <ecNumber evidence="1">2.1.1.107</ecNumber>
    </recommendedName>
</protein>
<sequence length="192" mass="20655">MVLGKVFVVGAGPGDPDLITLKGFFLLLTADVVVAGSLVPDQLLDVVKDKVIYRERLTKERHEEAVEAALRAAREGKTVVFLKNGDPVLYGRGLEICRRAEEEGIPCEIVPGVTSVTAAAAKYKIPIGESGRPILLKTGRSDGAEPDVVVLMPEDAAEGLVVENLYGPGEKIYQGRPRGRPAIVFSLSRELH</sequence>
<keyword evidence="3 5" id="KW-0489">Methyltransferase</keyword>
<proteinExistence type="inferred from homology"/>